<keyword evidence="1" id="KW-0732">Signal</keyword>
<dbReference type="EMBL" id="PUHZ01000020">
    <property type="protein sequence ID" value="PQO44322.1"/>
    <property type="molecule type" value="Genomic_DNA"/>
</dbReference>
<protein>
    <submittedName>
        <fullName evidence="2">Uncharacterized protein</fullName>
    </submittedName>
</protein>
<name>A0A2S8GIP4_9BACT</name>
<organism evidence="2 3">
    <name type="scientific">Blastopirellula marina</name>
    <dbReference type="NCBI Taxonomy" id="124"/>
    <lineage>
        <taxon>Bacteria</taxon>
        <taxon>Pseudomonadati</taxon>
        <taxon>Planctomycetota</taxon>
        <taxon>Planctomycetia</taxon>
        <taxon>Pirellulales</taxon>
        <taxon>Pirellulaceae</taxon>
        <taxon>Blastopirellula</taxon>
    </lineage>
</organism>
<evidence type="ECO:0000313" key="3">
    <source>
        <dbReference type="Proteomes" id="UP000237819"/>
    </source>
</evidence>
<feature type="chain" id="PRO_5015604842" evidence="1">
    <location>
        <begin position="28"/>
        <end position="170"/>
    </location>
</feature>
<comment type="caution">
    <text evidence="2">The sequence shown here is derived from an EMBL/GenBank/DDBJ whole genome shotgun (WGS) entry which is preliminary data.</text>
</comment>
<proteinExistence type="predicted"/>
<accession>A0A2S8GIP4</accession>
<dbReference type="AlphaFoldDB" id="A0A2S8GIP4"/>
<dbReference type="PROSITE" id="PS51257">
    <property type="entry name" value="PROKAR_LIPOPROTEIN"/>
    <property type="match status" value="1"/>
</dbReference>
<sequence>MFVRISRTSLVLLSLLAITGGCGQRSAPNNEEPAAPVLTAFGDFAFQIPHDWFIARTNTPQTQAFFVHLGEDGQVPDGIFKVDVGTPVLPTILATAQEFAGDDGKLTEGLKVAGADAIQVETPSETNHRPRVIVVCQHNDKLYLIMGSREGKLDLNGPLEQVLSTWQWAD</sequence>
<dbReference type="RefSeq" id="WP_105337291.1">
    <property type="nucleotide sequence ID" value="NZ_PUHZ01000020.1"/>
</dbReference>
<evidence type="ECO:0000256" key="1">
    <source>
        <dbReference type="SAM" id="SignalP"/>
    </source>
</evidence>
<feature type="signal peptide" evidence="1">
    <location>
        <begin position="1"/>
        <end position="27"/>
    </location>
</feature>
<dbReference type="OrthoDB" id="240747at2"/>
<reference evidence="2 3" key="1">
    <citation type="submission" date="2018-02" db="EMBL/GenBank/DDBJ databases">
        <title>Comparative genomes isolates from brazilian mangrove.</title>
        <authorList>
            <person name="Araujo J.E."/>
            <person name="Taketani R.G."/>
            <person name="Silva M.C.P."/>
            <person name="Loureco M.V."/>
            <person name="Andreote F.D."/>
        </authorList>
    </citation>
    <scope>NUCLEOTIDE SEQUENCE [LARGE SCALE GENOMIC DNA]</scope>
    <source>
        <strain evidence="2 3">Nap-Phe MGV</strain>
    </source>
</reference>
<gene>
    <name evidence="2" type="ORF">C5Y93_20390</name>
</gene>
<dbReference type="Proteomes" id="UP000237819">
    <property type="component" value="Unassembled WGS sequence"/>
</dbReference>
<evidence type="ECO:0000313" key="2">
    <source>
        <dbReference type="EMBL" id="PQO44322.1"/>
    </source>
</evidence>